<protein>
    <submittedName>
        <fullName evidence="2">Uncharacterized protein</fullName>
    </submittedName>
</protein>
<keyword evidence="1" id="KW-1133">Transmembrane helix</keyword>
<organism evidence="2 3">
    <name type="scientific">Acetobacter pomorum DM001</name>
    <dbReference type="NCBI Taxonomy" id="945681"/>
    <lineage>
        <taxon>Bacteria</taxon>
        <taxon>Pseudomonadati</taxon>
        <taxon>Pseudomonadota</taxon>
        <taxon>Alphaproteobacteria</taxon>
        <taxon>Acetobacterales</taxon>
        <taxon>Acetobacteraceae</taxon>
        <taxon>Acetobacter</taxon>
    </lineage>
</organism>
<evidence type="ECO:0000313" key="3">
    <source>
        <dbReference type="Proteomes" id="UP000018454"/>
    </source>
</evidence>
<dbReference type="Proteomes" id="UP000018454">
    <property type="component" value="Unassembled WGS sequence"/>
</dbReference>
<accession>F1YT53</accession>
<keyword evidence="1" id="KW-0812">Transmembrane</keyword>
<name>F1YT53_9PROT</name>
<dbReference type="AlphaFoldDB" id="F1YT53"/>
<gene>
    <name evidence="2" type="ORF">APO_1113</name>
</gene>
<feature type="transmembrane region" description="Helical" evidence="1">
    <location>
        <begin position="90"/>
        <end position="114"/>
    </location>
</feature>
<keyword evidence="1" id="KW-0472">Membrane</keyword>
<reference evidence="2 3" key="1">
    <citation type="journal article" date="2011" name="Science">
        <title>Drosophila microbiome modulates host developmental and metabolic homeostasis via insulin signaling.</title>
        <authorList>
            <person name="Shin S.C."/>
            <person name="Kim S.H."/>
            <person name="You H."/>
            <person name="Kim B."/>
            <person name="Kim A.C."/>
            <person name="Lee K.A."/>
            <person name="Yoon J.H."/>
            <person name="Ryu J.H."/>
            <person name="Lee W.J."/>
        </authorList>
    </citation>
    <scope>NUCLEOTIDE SEQUENCE [LARGE SCALE GENOMIC DNA]</scope>
    <source>
        <strain evidence="2 3">DM001</strain>
    </source>
</reference>
<sequence length="136" mass="15684">MALLMHNCMISRTCKGKNEMCTEERRYILLWVSGAFLMALSLPLTLMVIIKDAMLRANIPVHDPHSISWLKPIWDALPDTRSWAVYSTSALVMFTLVGFVIGCALMSVAFRHLIAMQQKTKESRFQKNMKRFRKFS</sequence>
<feature type="transmembrane region" description="Helical" evidence="1">
    <location>
        <begin position="27"/>
        <end position="50"/>
    </location>
</feature>
<proteinExistence type="predicted"/>
<dbReference type="EMBL" id="AEUP01000023">
    <property type="protein sequence ID" value="EGE48077.1"/>
    <property type="molecule type" value="Genomic_DNA"/>
</dbReference>
<comment type="caution">
    <text evidence="2">The sequence shown here is derived from an EMBL/GenBank/DDBJ whole genome shotgun (WGS) entry which is preliminary data.</text>
</comment>
<evidence type="ECO:0000256" key="1">
    <source>
        <dbReference type="SAM" id="Phobius"/>
    </source>
</evidence>
<evidence type="ECO:0000313" key="2">
    <source>
        <dbReference type="EMBL" id="EGE48077.1"/>
    </source>
</evidence>